<dbReference type="GO" id="GO:0016491">
    <property type="term" value="F:oxidoreductase activity"/>
    <property type="evidence" value="ECO:0007669"/>
    <property type="project" value="UniProtKB-KW"/>
</dbReference>
<dbReference type="Gene3D" id="3.40.50.920">
    <property type="match status" value="1"/>
</dbReference>
<accession>A0A0A7GFN5</accession>
<dbReference type="Pfam" id="PF17147">
    <property type="entry name" value="PFOR_II"/>
    <property type="match status" value="1"/>
</dbReference>
<feature type="domain" description="Pyruvate flavodoxin/ferredoxin oxidoreductase pyrimidine binding" evidence="3">
    <location>
        <begin position="25"/>
        <end position="223"/>
    </location>
</feature>
<dbReference type="Gene3D" id="3.40.50.970">
    <property type="match status" value="1"/>
</dbReference>
<dbReference type="STRING" id="565033.GACE_0696"/>
<dbReference type="InterPro" id="IPR029061">
    <property type="entry name" value="THDP-binding"/>
</dbReference>
<dbReference type="PANTHER" id="PTHR32154">
    <property type="entry name" value="PYRUVATE-FLAVODOXIN OXIDOREDUCTASE-RELATED"/>
    <property type="match status" value="1"/>
</dbReference>
<dbReference type="AlphaFoldDB" id="A0A0A7GFN5"/>
<dbReference type="InterPro" id="IPR002880">
    <property type="entry name" value="Pyrv_Fd/Flavodoxin_OxRdtase_N"/>
</dbReference>
<protein>
    <submittedName>
        <fullName evidence="5">Pyruvate ferredoxin oxidoreductase, alpha subunit</fullName>
    </submittedName>
</protein>
<reference evidence="5 6" key="1">
    <citation type="journal article" date="2015" name="Appl. Environ. Microbiol.">
        <title>The Geoglobus acetivorans genome: Fe(III) reduction, acetate utilization, autotrophic growth, and degradation of aromatic compounds in a hyperthermophilic archaeon.</title>
        <authorList>
            <person name="Mardanov A.V."/>
            <person name="Slododkina G.B."/>
            <person name="Slobodkin A.I."/>
            <person name="Beletsky A.V."/>
            <person name="Gavrilov S.N."/>
            <person name="Kublanov I.V."/>
            <person name="Bonch-Osmolovskaya E.A."/>
            <person name="Skryabin K.G."/>
            <person name="Ravin N.V."/>
        </authorList>
    </citation>
    <scope>NUCLEOTIDE SEQUENCE [LARGE SCALE GENOMIC DNA]</scope>
    <source>
        <strain evidence="5 6">SBH6</strain>
    </source>
</reference>
<evidence type="ECO:0000259" key="3">
    <source>
        <dbReference type="Pfam" id="PF01855"/>
    </source>
</evidence>
<evidence type="ECO:0000313" key="6">
    <source>
        <dbReference type="Proteomes" id="UP000030624"/>
    </source>
</evidence>
<comment type="subunit">
    <text evidence="1">Heterotetramer of one alpha, one beta, one delta and one gamma chain.</text>
</comment>
<dbReference type="EMBL" id="CP009552">
    <property type="protein sequence ID" value="AIY89747.1"/>
    <property type="molecule type" value="Genomic_DNA"/>
</dbReference>
<proteinExistence type="predicted"/>
<dbReference type="GO" id="GO:0044272">
    <property type="term" value="P:sulfur compound biosynthetic process"/>
    <property type="evidence" value="ECO:0007669"/>
    <property type="project" value="UniProtKB-ARBA"/>
</dbReference>
<dbReference type="InterPro" id="IPR009014">
    <property type="entry name" value="Transketo_C/PFOR_II"/>
</dbReference>
<evidence type="ECO:0000259" key="4">
    <source>
        <dbReference type="Pfam" id="PF17147"/>
    </source>
</evidence>
<dbReference type="FunFam" id="3.40.50.970:FF:000012">
    <property type="entry name" value="Pyruvate:ferredoxin (Flavodoxin) oxidoreductase"/>
    <property type="match status" value="1"/>
</dbReference>
<evidence type="ECO:0000256" key="1">
    <source>
        <dbReference type="ARBA" id="ARBA00011595"/>
    </source>
</evidence>
<dbReference type="PANTHER" id="PTHR32154:SF0">
    <property type="entry name" value="PYRUVATE-FLAVODOXIN OXIDOREDUCTASE-RELATED"/>
    <property type="match status" value="1"/>
</dbReference>
<dbReference type="HOGENOM" id="CLU_002569_5_0_2"/>
<dbReference type="CDD" id="cd07034">
    <property type="entry name" value="TPP_PYR_PFOR_IOR-alpha_like"/>
    <property type="match status" value="1"/>
</dbReference>
<dbReference type="GO" id="GO:0006082">
    <property type="term" value="P:organic acid metabolic process"/>
    <property type="evidence" value="ECO:0007669"/>
    <property type="project" value="UniProtKB-ARBA"/>
</dbReference>
<dbReference type="InterPro" id="IPR033412">
    <property type="entry name" value="PFOR_II"/>
</dbReference>
<name>A0A0A7GFN5_GEOAI</name>
<dbReference type="InterPro" id="IPR050722">
    <property type="entry name" value="Pyruvate:ferred/Flavod_OxRd"/>
</dbReference>
<evidence type="ECO:0000256" key="2">
    <source>
        <dbReference type="ARBA" id="ARBA00023002"/>
    </source>
</evidence>
<gene>
    <name evidence="5" type="ORF">GACE_0696</name>
</gene>
<dbReference type="Pfam" id="PF01855">
    <property type="entry name" value="POR_N"/>
    <property type="match status" value="1"/>
</dbReference>
<dbReference type="SUPFAM" id="SSF52518">
    <property type="entry name" value="Thiamin diphosphate-binding fold (THDP-binding)"/>
    <property type="match status" value="1"/>
</dbReference>
<dbReference type="Proteomes" id="UP000030624">
    <property type="component" value="Chromosome"/>
</dbReference>
<keyword evidence="2" id="KW-0560">Oxidoreductase</keyword>
<evidence type="ECO:0000313" key="5">
    <source>
        <dbReference type="EMBL" id="AIY89747.1"/>
    </source>
</evidence>
<sequence length="371" mass="41103">MRNRSSGDGKGRLKLLTGNYAVAEAVRIAKPEIIAAYPITPQTPIVEKLAEMISEGVIDAEMINVESEHSAMAVVFGAVAGGSRAFTATSSHGLAYMYEMCWWVAGSRLPLVMAVATRSIGAPWNIHADHSDIMLLRDAGWIISMAENAQEAHDLALQGFVISEEVNIPFAVGYDAFQISHTSEPVFVREDYEIPERKQAYRITPGNAVGLNPVTTWTRHHARKELMEDLEKSVRIIEKVGREFPEEYRVIEEYRTDNSDYVVVLTGAFAGDAKDAIDSLRKEGVKIGLVKLRYIRPFPYEAIRRLDGDVLVVDRATSGNRGILGIEISSVRDVRANLIAGLGGIEVTSEDFERLFRDFADGKMDGVVWFP</sequence>
<dbReference type="eggNOG" id="arCOG01608">
    <property type="taxonomic scope" value="Archaea"/>
</dbReference>
<keyword evidence="5" id="KW-0670">Pyruvate</keyword>
<dbReference type="SUPFAM" id="SSF52922">
    <property type="entry name" value="TK C-terminal domain-like"/>
    <property type="match status" value="1"/>
</dbReference>
<dbReference type="KEGG" id="gac:GACE_0696"/>
<feature type="domain" description="Pyruvate:ferredoxin oxidoreductase core" evidence="4">
    <location>
        <begin position="260"/>
        <end position="351"/>
    </location>
</feature>
<dbReference type="GO" id="GO:0006979">
    <property type="term" value="P:response to oxidative stress"/>
    <property type="evidence" value="ECO:0007669"/>
    <property type="project" value="TreeGrafter"/>
</dbReference>
<organism evidence="5 6">
    <name type="scientific">Geoglobus acetivorans</name>
    <dbReference type="NCBI Taxonomy" id="565033"/>
    <lineage>
        <taxon>Archaea</taxon>
        <taxon>Methanobacteriati</taxon>
        <taxon>Methanobacteriota</taxon>
        <taxon>Archaeoglobi</taxon>
        <taxon>Archaeoglobales</taxon>
        <taxon>Archaeoglobaceae</taxon>
        <taxon>Geoglobus</taxon>
    </lineage>
</organism>